<feature type="region of interest" description="Disordered" evidence="1">
    <location>
        <begin position="57"/>
        <end position="112"/>
    </location>
</feature>
<keyword evidence="2" id="KW-0812">Transmembrane</keyword>
<evidence type="ECO:0000256" key="2">
    <source>
        <dbReference type="SAM" id="Phobius"/>
    </source>
</evidence>
<accession>A0A8H5I221</accession>
<comment type="caution">
    <text evidence="3">The sequence shown here is derived from an EMBL/GenBank/DDBJ whole genome shotgun (WGS) entry which is preliminary data.</text>
</comment>
<feature type="region of interest" description="Disordered" evidence="1">
    <location>
        <begin position="224"/>
        <end position="243"/>
    </location>
</feature>
<protein>
    <recommendedName>
        <fullName evidence="5">Transmembrane protein</fullName>
    </recommendedName>
</protein>
<proteinExistence type="predicted"/>
<dbReference type="OrthoDB" id="2693038at2759"/>
<dbReference type="Proteomes" id="UP000518752">
    <property type="component" value="Unassembled WGS sequence"/>
</dbReference>
<dbReference type="EMBL" id="JAACJN010000001">
    <property type="protein sequence ID" value="KAF5393751.1"/>
    <property type="molecule type" value="Genomic_DNA"/>
</dbReference>
<evidence type="ECO:0000313" key="3">
    <source>
        <dbReference type="EMBL" id="KAF5393751.1"/>
    </source>
</evidence>
<evidence type="ECO:0000256" key="1">
    <source>
        <dbReference type="SAM" id="MobiDB-lite"/>
    </source>
</evidence>
<keyword evidence="2" id="KW-0472">Membrane</keyword>
<name>A0A8H5I221_9AGAR</name>
<keyword evidence="2" id="KW-1133">Transmembrane helix</keyword>
<sequence length="330" mass="33992">MGIKDLNVSRRQDLGGVLGGVNSIVSDAGSGLDSVASQAGSGLTSGLGAITSAALQTATTTTPTSTSSSTTQTPISSTSRTSSSTSSTSSSSSSSSTSTTSSSTTSSSTSSSAISQSSASVFVSTSDGVQHTITALITPSASPSPSDSSNSSNAFLSNKPLEGFVFALCGVVVLVIIFLVATFAVRRSRRKKMMNEALSYEPTTTHGYIDDMERGLAEKTRHSLSSTRSGATAHGPFNGYSGGSGMPPVQARYGYEHEYPAYVPQSPNLVYDVTRAYGPPHVGGSAFDQTVPMNPSVPSFIPPSQAHLHTIPRVLVRTLTPEIAAARYEP</sequence>
<organism evidence="3 4">
    <name type="scientific">Collybiopsis confluens</name>
    <dbReference type="NCBI Taxonomy" id="2823264"/>
    <lineage>
        <taxon>Eukaryota</taxon>
        <taxon>Fungi</taxon>
        <taxon>Dikarya</taxon>
        <taxon>Basidiomycota</taxon>
        <taxon>Agaricomycotina</taxon>
        <taxon>Agaricomycetes</taxon>
        <taxon>Agaricomycetidae</taxon>
        <taxon>Agaricales</taxon>
        <taxon>Marasmiineae</taxon>
        <taxon>Omphalotaceae</taxon>
        <taxon>Collybiopsis</taxon>
    </lineage>
</organism>
<evidence type="ECO:0000313" key="4">
    <source>
        <dbReference type="Proteomes" id="UP000518752"/>
    </source>
</evidence>
<feature type="transmembrane region" description="Helical" evidence="2">
    <location>
        <begin position="164"/>
        <end position="185"/>
    </location>
</feature>
<gene>
    <name evidence="3" type="ORF">D9757_000154</name>
</gene>
<reference evidence="3 4" key="1">
    <citation type="journal article" date="2020" name="ISME J.">
        <title>Uncovering the hidden diversity of litter-decomposition mechanisms in mushroom-forming fungi.</title>
        <authorList>
            <person name="Floudas D."/>
            <person name="Bentzer J."/>
            <person name="Ahren D."/>
            <person name="Johansson T."/>
            <person name="Persson P."/>
            <person name="Tunlid A."/>
        </authorList>
    </citation>
    <scope>NUCLEOTIDE SEQUENCE [LARGE SCALE GENOMIC DNA]</scope>
    <source>
        <strain evidence="3 4">CBS 406.79</strain>
    </source>
</reference>
<keyword evidence="4" id="KW-1185">Reference proteome</keyword>
<dbReference type="AlphaFoldDB" id="A0A8H5I221"/>
<evidence type="ECO:0008006" key="5">
    <source>
        <dbReference type="Google" id="ProtNLM"/>
    </source>
</evidence>